<dbReference type="EMBL" id="JBBWUH010000002">
    <property type="protein sequence ID" value="KAK8175566.1"/>
    <property type="molecule type" value="Genomic_DNA"/>
</dbReference>
<accession>A0ABR1Y319</accession>
<proteinExistence type="predicted"/>
<gene>
    <name evidence="1" type="ORF">IWX90DRAFT_412102</name>
</gene>
<name>A0ABR1Y319_9PEZI</name>
<organism evidence="1 2">
    <name type="scientific">Phyllosticta citrichinensis</name>
    <dbReference type="NCBI Taxonomy" id="1130410"/>
    <lineage>
        <taxon>Eukaryota</taxon>
        <taxon>Fungi</taxon>
        <taxon>Dikarya</taxon>
        <taxon>Ascomycota</taxon>
        <taxon>Pezizomycotina</taxon>
        <taxon>Dothideomycetes</taxon>
        <taxon>Dothideomycetes incertae sedis</taxon>
        <taxon>Botryosphaeriales</taxon>
        <taxon>Phyllostictaceae</taxon>
        <taxon>Phyllosticta</taxon>
    </lineage>
</organism>
<dbReference type="Proteomes" id="UP001456524">
    <property type="component" value="Unassembled WGS sequence"/>
</dbReference>
<protein>
    <submittedName>
        <fullName evidence="1">Uncharacterized protein</fullName>
    </submittedName>
</protein>
<keyword evidence="2" id="KW-1185">Reference proteome</keyword>
<dbReference type="Pfam" id="PF23563">
    <property type="entry name" value="TRIP13_N"/>
    <property type="match status" value="1"/>
</dbReference>
<evidence type="ECO:0000313" key="2">
    <source>
        <dbReference type="Proteomes" id="UP001456524"/>
    </source>
</evidence>
<sequence>MTGTTPSGVQKPLLHVEVRLKNSANCFVRTDLIRDEVSSWLLRKYTAIVVGQEILGYDNLMHAENIESISAVEYTCVDTEEDDPQQVHDLQDVRLDVQAFELIEQDVSMAGVGLEDDENSSDAQLRVTALPSISLDGDWESFVFPSSS</sequence>
<comment type="caution">
    <text evidence="1">The sequence shown here is derived from an EMBL/GenBank/DDBJ whole genome shotgun (WGS) entry which is preliminary data.</text>
</comment>
<reference evidence="1 2" key="1">
    <citation type="journal article" date="2022" name="G3 (Bethesda)">
        <title>Enemy or ally: a genomic approach to elucidate the lifestyle of Phyllosticta citrichinaensis.</title>
        <authorList>
            <person name="Buijs V.A."/>
            <person name="Groenewald J.Z."/>
            <person name="Haridas S."/>
            <person name="LaButti K.M."/>
            <person name="Lipzen A."/>
            <person name="Martin F.M."/>
            <person name="Barry K."/>
            <person name="Grigoriev I.V."/>
            <person name="Crous P.W."/>
            <person name="Seidl M.F."/>
        </authorList>
    </citation>
    <scope>NUCLEOTIDE SEQUENCE [LARGE SCALE GENOMIC DNA]</scope>
    <source>
        <strain evidence="1 2">CBS 129764</strain>
    </source>
</reference>
<evidence type="ECO:0000313" key="1">
    <source>
        <dbReference type="EMBL" id="KAK8175566.1"/>
    </source>
</evidence>